<evidence type="ECO:0000259" key="1">
    <source>
        <dbReference type="Pfam" id="PF07475"/>
    </source>
</evidence>
<feature type="domain" description="HPr kinase/phosphorylase C-terminal" evidence="1">
    <location>
        <begin position="3"/>
        <end position="85"/>
    </location>
</feature>
<keyword evidence="2" id="KW-0808">Transferase</keyword>
<dbReference type="Pfam" id="PF07475">
    <property type="entry name" value="Hpr_kinase_C"/>
    <property type="match status" value="1"/>
</dbReference>
<dbReference type="InterPro" id="IPR027417">
    <property type="entry name" value="P-loop_NTPase"/>
</dbReference>
<proteinExistence type="predicted"/>
<reference evidence="2 3" key="2">
    <citation type="submission" date="2019-09" db="EMBL/GenBank/DDBJ databases">
        <authorList>
            <person name="Jin C."/>
        </authorList>
    </citation>
    <scope>NUCLEOTIDE SEQUENCE [LARGE SCALE GENOMIC DNA]</scope>
    <source>
        <strain evidence="2 3">BN140002</strain>
    </source>
</reference>
<keyword evidence="2" id="KW-0418">Kinase</keyword>
<comment type="caution">
    <text evidence="2">The sequence shown here is derived from an EMBL/GenBank/DDBJ whole genome shotgun (WGS) entry which is preliminary data.</text>
</comment>
<dbReference type="Proteomes" id="UP000323142">
    <property type="component" value="Unassembled WGS sequence"/>
</dbReference>
<evidence type="ECO:0000313" key="3">
    <source>
        <dbReference type="Proteomes" id="UP000323142"/>
    </source>
</evidence>
<dbReference type="OrthoDB" id="8326226at2"/>
<dbReference type="AlphaFoldDB" id="A0A5B2VFI3"/>
<evidence type="ECO:0000313" key="2">
    <source>
        <dbReference type="EMBL" id="KAA2237881.1"/>
    </source>
</evidence>
<dbReference type="GO" id="GO:0004674">
    <property type="term" value="F:protein serine/threonine kinase activity"/>
    <property type="evidence" value="ECO:0007669"/>
    <property type="project" value="UniProtKB-KW"/>
</dbReference>
<gene>
    <name evidence="2" type="ORF">F0L46_07765</name>
</gene>
<dbReference type="GO" id="GO:0006109">
    <property type="term" value="P:regulation of carbohydrate metabolic process"/>
    <property type="evidence" value="ECO:0007669"/>
    <property type="project" value="InterPro"/>
</dbReference>
<keyword evidence="2" id="KW-0723">Serine/threonine-protein kinase</keyword>
<dbReference type="SUPFAM" id="SSF53795">
    <property type="entry name" value="PEP carboxykinase-like"/>
    <property type="match status" value="1"/>
</dbReference>
<protein>
    <submittedName>
        <fullName evidence="2">Serine/threonine protein kinase</fullName>
    </submittedName>
</protein>
<sequence>MSATTIHAGCVVIGEAGVLIRGPSGSGKSALARRLVEIARGRGAFARPVADDRVRLERRHDRLLARPVPAIAGLQEIRGWGIVAAEHEGAAIVRLVVDCLTEPPERLPAPEGRRTSLEGLILPRVAGLAGDPLAALALARLAGRDDAIETR</sequence>
<organism evidence="2 3">
    <name type="scientific">Salinarimonas soli</name>
    <dbReference type="NCBI Taxonomy" id="1638099"/>
    <lineage>
        <taxon>Bacteria</taxon>
        <taxon>Pseudomonadati</taxon>
        <taxon>Pseudomonadota</taxon>
        <taxon>Alphaproteobacteria</taxon>
        <taxon>Hyphomicrobiales</taxon>
        <taxon>Salinarimonadaceae</taxon>
        <taxon>Salinarimonas</taxon>
    </lineage>
</organism>
<dbReference type="GO" id="GO:0000155">
    <property type="term" value="F:phosphorelay sensor kinase activity"/>
    <property type="evidence" value="ECO:0007669"/>
    <property type="project" value="InterPro"/>
</dbReference>
<dbReference type="GO" id="GO:0005524">
    <property type="term" value="F:ATP binding"/>
    <property type="evidence" value="ECO:0007669"/>
    <property type="project" value="InterPro"/>
</dbReference>
<keyword evidence="3" id="KW-1185">Reference proteome</keyword>
<reference evidence="2 3" key="1">
    <citation type="submission" date="2019-09" db="EMBL/GenBank/DDBJ databases">
        <title>Salinarimonas rosea gen. nov., sp. nov., a new member of the a-2 subgroup of the Proteobacteria.</title>
        <authorList>
            <person name="Liu J."/>
        </authorList>
    </citation>
    <scope>NUCLEOTIDE SEQUENCE [LARGE SCALE GENOMIC DNA]</scope>
    <source>
        <strain evidence="2 3">BN140002</strain>
    </source>
</reference>
<dbReference type="EMBL" id="VUOA01000017">
    <property type="protein sequence ID" value="KAA2237881.1"/>
    <property type="molecule type" value="Genomic_DNA"/>
</dbReference>
<dbReference type="InterPro" id="IPR011104">
    <property type="entry name" value="Hpr_kin/Pase_C"/>
</dbReference>
<accession>A0A5B2VFI3</accession>
<name>A0A5B2VFI3_9HYPH</name>
<dbReference type="RefSeq" id="WP_149816492.1">
    <property type="nucleotide sequence ID" value="NZ_VUOA01000017.1"/>
</dbReference>
<dbReference type="Gene3D" id="3.40.50.300">
    <property type="entry name" value="P-loop containing nucleotide triphosphate hydrolases"/>
    <property type="match status" value="1"/>
</dbReference>